<dbReference type="InterPro" id="IPR023213">
    <property type="entry name" value="CAT-like_dom_sf"/>
</dbReference>
<gene>
    <name evidence="3" type="ORF">Cni_G13652</name>
</gene>
<dbReference type="PANTHER" id="PTHR31625">
    <property type="match status" value="1"/>
</dbReference>
<evidence type="ECO:0000313" key="4">
    <source>
        <dbReference type="Proteomes" id="UP001327560"/>
    </source>
</evidence>
<dbReference type="EMBL" id="CP136893">
    <property type="protein sequence ID" value="WOL04929.1"/>
    <property type="molecule type" value="Genomic_DNA"/>
</dbReference>
<sequence>MEEAIFLRLRNQPRTPLPSPSPSSTSLIWLPIGFPNPTSHFVSHHLLVLKSSLSRTLRHFYPLAGRVTPLCGPSTDTRFEIRYSAGDSVPLTLAESADDFEQLSGDQPRGFGSVYSLILPLPPIDDGSIPLLVLQITVFLNQGVALDVAGHHVACDDSNSIHFVKSWVVACIVGDSSESLLSPLPLLCDPTAIADPDGLYHKITLVALVPR</sequence>
<keyword evidence="1" id="KW-0808">Transferase</keyword>
<organism evidence="3 4">
    <name type="scientific">Canna indica</name>
    <name type="common">Indian-shot</name>
    <dbReference type="NCBI Taxonomy" id="4628"/>
    <lineage>
        <taxon>Eukaryota</taxon>
        <taxon>Viridiplantae</taxon>
        <taxon>Streptophyta</taxon>
        <taxon>Embryophyta</taxon>
        <taxon>Tracheophyta</taxon>
        <taxon>Spermatophyta</taxon>
        <taxon>Magnoliopsida</taxon>
        <taxon>Liliopsida</taxon>
        <taxon>Zingiberales</taxon>
        <taxon>Cannaceae</taxon>
        <taxon>Canna</taxon>
    </lineage>
</organism>
<accession>A0AAQ3KAA1</accession>
<name>A0AAQ3KAA1_9LILI</name>
<reference evidence="3 4" key="1">
    <citation type="submission" date="2023-10" db="EMBL/GenBank/DDBJ databases">
        <title>Chromosome-scale genome assembly provides insights into flower coloration mechanisms of Canna indica.</title>
        <authorList>
            <person name="Li C."/>
        </authorList>
    </citation>
    <scope>NUCLEOTIDE SEQUENCE [LARGE SCALE GENOMIC DNA]</scope>
    <source>
        <tissue evidence="3">Flower</tissue>
    </source>
</reference>
<keyword evidence="4" id="KW-1185">Reference proteome</keyword>
<dbReference type="InterPro" id="IPR051504">
    <property type="entry name" value="Plant_metabolite_acyltrans"/>
</dbReference>
<keyword evidence="2" id="KW-0012">Acyltransferase</keyword>
<dbReference type="AlphaFoldDB" id="A0AAQ3KAA1"/>
<dbReference type="Proteomes" id="UP001327560">
    <property type="component" value="Chromosome 4"/>
</dbReference>
<dbReference type="Pfam" id="PF02458">
    <property type="entry name" value="Transferase"/>
    <property type="match status" value="1"/>
</dbReference>
<proteinExistence type="predicted"/>
<dbReference type="Gene3D" id="3.30.559.10">
    <property type="entry name" value="Chloramphenicol acetyltransferase-like domain"/>
    <property type="match status" value="1"/>
</dbReference>
<evidence type="ECO:0000256" key="2">
    <source>
        <dbReference type="ARBA" id="ARBA00023315"/>
    </source>
</evidence>
<evidence type="ECO:0000256" key="1">
    <source>
        <dbReference type="ARBA" id="ARBA00022679"/>
    </source>
</evidence>
<dbReference type="GO" id="GO:0016747">
    <property type="term" value="F:acyltransferase activity, transferring groups other than amino-acyl groups"/>
    <property type="evidence" value="ECO:0007669"/>
    <property type="project" value="UniProtKB-ARBA"/>
</dbReference>
<protein>
    <submittedName>
        <fullName evidence="3">Uncharacterized protein</fullName>
    </submittedName>
</protein>
<evidence type="ECO:0000313" key="3">
    <source>
        <dbReference type="EMBL" id="WOL04929.1"/>
    </source>
</evidence>